<gene>
    <name evidence="7" type="ORF">JOE69_000598</name>
</gene>
<dbReference type="InterPro" id="IPR011009">
    <property type="entry name" value="Kinase-like_dom_sf"/>
</dbReference>
<dbReference type="PROSITE" id="PS50011">
    <property type="entry name" value="PROTEIN_KINASE_DOM"/>
    <property type="match status" value="1"/>
</dbReference>
<keyword evidence="8" id="KW-1185">Reference proteome</keyword>
<evidence type="ECO:0000313" key="8">
    <source>
        <dbReference type="Proteomes" id="UP001185069"/>
    </source>
</evidence>
<feature type="domain" description="Protein kinase" evidence="6">
    <location>
        <begin position="18"/>
        <end position="279"/>
    </location>
</feature>
<dbReference type="EC" id="2.7.11.1" evidence="1"/>
<accession>A0ABU1J8A0</accession>
<organism evidence="7 8">
    <name type="scientific">Arthrobacter russicus</name>
    <dbReference type="NCBI Taxonomy" id="172040"/>
    <lineage>
        <taxon>Bacteria</taxon>
        <taxon>Bacillati</taxon>
        <taxon>Actinomycetota</taxon>
        <taxon>Actinomycetes</taxon>
        <taxon>Micrococcales</taxon>
        <taxon>Micrococcaceae</taxon>
        <taxon>Arthrobacter</taxon>
    </lineage>
</organism>
<comment type="caution">
    <text evidence="7">The sequence shown here is derived from an EMBL/GenBank/DDBJ whole genome shotgun (WGS) entry which is preliminary data.</text>
</comment>
<evidence type="ECO:0000256" key="5">
    <source>
        <dbReference type="ARBA" id="ARBA00022840"/>
    </source>
</evidence>
<dbReference type="EMBL" id="JAVDQF010000001">
    <property type="protein sequence ID" value="MDR6268360.1"/>
    <property type="molecule type" value="Genomic_DNA"/>
</dbReference>
<keyword evidence="3" id="KW-0547">Nucleotide-binding</keyword>
<evidence type="ECO:0000313" key="7">
    <source>
        <dbReference type="EMBL" id="MDR6268360.1"/>
    </source>
</evidence>
<evidence type="ECO:0000256" key="4">
    <source>
        <dbReference type="ARBA" id="ARBA00022777"/>
    </source>
</evidence>
<dbReference type="CDD" id="cd14014">
    <property type="entry name" value="STKc_PknB_like"/>
    <property type="match status" value="1"/>
</dbReference>
<dbReference type="SUPFAM" id="SSF56112">
    <property type="entry name" value="Protein kinase-like (PK-like)"/>
    <property type="match status" value="1"/>
</dbReference>
<evidence type="ECO:0000256" key="2">
    <source>
        <dbReference type="ARBA" id="ARBA00022679"/>
    </source>
</evidence>
<dbReference type="GO" id="GO:0004674">
    <property type="term" value="F:protein serine/threonine kinase activity"/>
    <property type="evidence" value="ECO:0007669"/>
    <property type="project" value="UniProtKB-KW"/>
</dbReference>
<evidence type="ECO:0000259" key="6">
    <source>
        <dbReference type="PROSITE" id="PS50011"/>
    </source>
</evidence>
<dbReference type="Gene3D" id="1.10.510.10">
    <property type="entry name" value="Transferase(Phosphotransferase) domain 1"/>
    <property type="match status" value="1"/>
</dbReference>
<dbReference type="InterPro" id="IPR050660">
    <property type="entry name" value="NEK_Ser/Thr_kinase"/>
</dbReference>
<dbReference type="Proteomes" id="UP001185069">
    <property type="component" value="Unassembled WGS sequence"/>
</dbReference>
<reference evidence="7 8" key="1">
    <citation type="submission" date="2023-07" db="EMBL/GenBank/DDBJ databases">
        <title>Sequencing the genomes of 1000 actinobacteria strains.</title>
        <authorList>
            <person name="Klenk H.-P."/>
        </authorList>
    </citation>
    <scope>NUCLEOTIDE SEQUENCE [LARGE SCALE GENOMIC DNA]</scope>
    <source>
        <strain evidence="7 8">DSM 14555</strain>
    </source>
</reference>
<sequence>MDRNFADPARERLLLDRYRLAERIGIGACAAVFRAEDLRLKRNVAVKIFSPGPTSWESELAILCRLQHPFLVGILDSGSWDDEFEGTRPFLVMEFIDGCDLRTLLARHPGGFTPAKTARLGWALAQGLDAVHSDGVVHRDVKPANILMGGSGLPKLCDFGVSRLHDGAEATIPGVTIGTASYLSPEQALGEPVHASADIYSLGLVLLECLTGAKVFPGSALEASIARLLHDPSIPEWIDTDWRQLLTAMTARGAAQRPTAAECGEALFELQLRQPAHAA</sequence>
<keyword evidence="5" id="KW-0067">ATP-binding</keyword>
<keyword evidence="7" id="KW-0723">Serine/threonine-protein kinase</keyword>
<dbReference type="PROSITE" id="PS00108">
    <property type="entry name" value="PROTEIN_KINASE_ST"/>
    <property type="match status" value="1"/>
</dbReference>
<dbReference type="InterPro" id="IPR000719">
    <property type="entry name" value="Prot_kinase_dom"/>
</dbReference>
<dbReference type="InterPro" id="IPR008271">
    <property type="entry name" value="Ser/Thr_kinase_AS"/>
</dbReference>
<dbReference type="RefSeq" id="WP_309795995.1">
    <property type="nucleotide sequence ID" value="NZ_BAAAHY010000006.1"/>
</dbReference>
<evidence type="ECO:0000256" key="1">
    <source>
        <dbReference type="ARBA" id="ARBA00012513"/>
    </source>
</evidence>
<dbReference type="Pfam" id="PF00069">
    <property type="entry name" value="Pkinase"/>
    <property type="match status" value="1"/>
</dbReference>
<dbReference type="PANTHER" id="PTHR43671">
    <property type="entry name" value="SERINE/THREONINE-PROTEIN KINASE NEK"/>
    <property type="match status" value="1"/>
</dbReference>
<protein>
    <recommendedName>
        <fullName evidence="1">non-specific serine/threonine protein kinase</fullName>
        <ecNumber evidence="1">2.7.11.1</ecNumber>
    </recommendedName>
</protein>
<keyword evidence="2" id="KW-0808">Transferase</keyword>
<dbReference type="PANTHER" id="PTHR43671:SF13">
    <property type="entry name" value="SERINE_THREONINE-PROTEIN KINASE NEK2"/>
    <property type="match status" value="1"/>
</dbReference>
<keyword evidence="4 7" id="KW-0418">Kinase</keyword>
<proteinExistence type="predicted"/>
<dbReference type="SMART" id="SM00220">
    <property type="entry name" value="S_TKc"/>
    <property type="match status" value="1"/>
</dbReference>
<evidence type="ECO:0000256" key="3">
    <source>
        <dbReference type="ARBA" id="ARBA00022741"/>
    </source>
</evidence>
<name>A0ABU1J8A0_9MICC</name>